<reference evidence="1" key="1">
    <citation type="journal article" date="2020" name="bioRxiv">
        <title>Hybrid origin of Populus tomentosa Carr. identified through genome sequencing and phylogenomic analysis.</title>
        <authorList>
            <person name="An X."/>
            <person name="Gao K."/>
            <person name="Chen Z."/>
            <person name="Li J."/>
            <person name="Yang X."/>
            <person name="Yang X."/>
            <person name="Zhou J."/>
            <person name="Guo T."/>
            <person name="Zhao T."/>
            <person name="Huang S."/>
            <person name="Miao D."/>
            <person name="Khan W.U."/>
            <person name="Rao P."/>
            <person name="Ye M."/>
            <person name="Lei B."/>
            <person name="Liao W."/>
            <person name="Wang J."/>
            <person name="Ji L."/>
            <person name="Li Y."/>
            <person name="Guo B."/>
            <person name="Mustafa N.S."/>
            <person name="Li S."/>
            <person name="Yun Q."/>
            <person name="Keller S.R."/>
            <person name="Mao J."/>
            <person name="Zhang R."/>
            <person name="Strauss S.H."/>
        </authorList>
    </citation>
    <scope>NUCLEOTIDE SEQUENCE</scope>
    <source>
        <strain evidence="1">GM15</strain>
        <tissue evidence="1">Leaf</tissue>
    </source>
</reference>
<gene>
    <name evidence="1" type="ORF">POTOM_004154</name>
</gene>
<evidence type="ECO:0000313" key="1">
    <source>
        <dbReference type="EMBL" id="KAG6788100.1"/>
    </source>
</evidence>
<dbReference type="Proteomes" id="UP000886885">
    <property type="component" value="Chromosome 1D"/>
</dbReference>
<sequence>MHSAVQFRCYSSETMNISAGVNNCSGLDIIMGRGRKEEYKILRMFASSSSMGAESSSYIRDGLKLH</sequence>
<evidence type="ECO:0000313" key="2">
    <source>
        <dbReference type="Proteomes" id="UP000886885"/>
    </source>
</evidence>
<name>A0A8X8AJD4_POPTO</name>
<protein>
    <submittedName>
        <fullName evidence="1">Uncharacterized protein</fullName>
    </submittedName>
</protein>
<proteinExistence type="predicted"/>
<comment type="caution">
    <text evidence="1">The sequence shown here is derived from an EMBL/GenBank/DDBJ whole genome shotgun (WGS) entry which is preliminary data.</text>
</comment>
<keyword evidence="2" id="KW-1185">Reference proteome</keyword>
<dbReference type="AlphaFoldDB" id="A0A8X8AJD4"/>
<accession>A0A8X8AJD4</accession>
<dbReference type="EMBL" id="JAAWWB010000002">
    <property type="protein sequence ID" value="KAG6788100.1"/>
    <property type="molecule type" value="Genomic_DNA"/>
</dbReference>
<organism evidence="1 2">
    <name type="scientific">Populus tomentosa</name>
    <name type="common">Chinese white poplar</name>
    <dbReference type="NCBI Taxonomy" id="118781"/>
    <lineage>
        <taxon>Eukaryota</taxon>
        <taxon>Viridiplantae</taxon>
        <taxon>Streptophyta</taxon>
        <taxon>Embryophyta</taxon>
        <taxon>Tracheophyta</taxon>
        <taxon>Spermatophyta</taxon>
        <taxon>Magnoliopsida</taxon>
        <taxon>eudicotyledons</taxon>
        <taxon>Gunneridae</taxon>
        <taxon>Pentapetalae</taxon>
        <taxon>rosids</taxon>
        <taxon>fabids</taxon>
        <taxon>Malpighiales</taxon>
        <taxon>Salicaceae</taxon>
        <taxon>Saliceae</taxon>
        <taxon>Populus</taxon>
    </lineage>
</organism>